<evidence type="ECO:0000256" key="4">
    <source>
        <dbReference type="ARBA" id="ARBA00023315"/>
    </source>
</evidence>
<dbReference type="Gene3D" id="2.160.10.10">
    <property type="entry name" value="Hexapeptide repeat proteins"/>
    <property type="match status" value="1"/>
</dbReference>
<dbReference type="PANTHER" id="PTHR23416">
    <property type="entry name" value="SIALIC ACID SYNTHASE-RELATED"/>
    <property type="match status" value="1"/>
</dbReference>
<dbReference type="InterPro" id="IPR051159">
    <property type="entry name" value="Hexapeptide_acetyltransf"/>
</dbReference>
<dbReference type="RefSeq" id="WP_093144832.1">
    <property type="nucleotide sequence ID" value="NZ_BMWO01000004.1"/>
</dbReference>
<evidence type="ECO:0000256" key="2">
    <source>
        <dbReference type="ARBA" id="ARBA00022679"/>
    </source>
</evidence>
<proteinExistence type="inferred from homology"/>
<dbReference type="Pfam" id="PF00132">
    <property type="entry name" value="Hexapep"/>
    <property type="match status" value="1"/>
</dbReference>
<sequence>MNGTLKLFLKRIINHVNHFRFRNKVTTQGSVDFGYTSRILLCNGSKKQDIILKHRSRMYASLVSKFGGKIIFEENVKIGYGSVIACTTSITIGKGTAIAHNVTIIDNNNHPTHPEDRKLMYNSPWDSPLRNWNYSKSAPISIGENVWVGTGSRIHKGVTIGDNSIIAANAMVTKNVPANSIVAGNPAKVVKENIQNEPRLIMDNE</sequence>
<keyword evidence="3" id="KW-0677">Repeat</keyword>
<name>A0A1G7HLY9_9FLAO</name>
<dbReference type="STRING" id="227084.SAMN05421855_104174"/>
<dbReference type="Proteomes" id="UP000199321">
    <property type="component" value="Unassembled WGS sequence"/>
</dbReference>
<gene>
    <name evidence="5" type="ORF">SAMN05421855_104174</name>
</gene>
<dbReference type="CDD" id="cd04647">
    <property type="entry name" value="LbH_MAT_like"/>
    <property type="match status" value="1"/>
</dbReference>
<keyword evidence="4" id="KW-0012">Acyltransferase</keyword>
<organism evidence="5 6">
    <name type="scientific">Ulvibacter litoralis</name>
    <dbReference type="NCBI Taxonomy" id="227084"/>
    <lineage>
        <taxon>Bacteria</taxon>
        <taxon>Pseudomonadati</taxon>
        <taxon>Bacteroidota</taxon>
        <taxon>Flavobacteriia</taxon>
        <taxon>Flavobacteriales</taxon>
        <taxon>Flavobacteriaceae</taxon>
        <taxon>Ulvibacter</taxon>
    </lineage>
</organism>
<dbReference type="GO" id="GO:0008374">
    <property type="term" value="F:O-acyltransferase activity"/>
    <property type="evidence" value="ECO:0007669"/>
    <property type="project" value="TreeGrafter"/>
</dbReference>
<evidence type="ECO:0000313" key="5">
    <source>
        <dbReference type="EMBL" id="SDF01490.1"/>
    </source>
</evidence>
<dbReference type="GO" id="GO:0005829">
    <property type="term" value="C:cytosol"/>
    <property type="evidence" value="ECO:0007669"/>
    <property type="project" value="TreeGrafter"/>
</dbReference>
<dbReference type="InterPro" id="IPR018357">
    <property type="entry name" value="Hexapep_transf_CS"/>
</dbReference>
<dbReference type="PANTHER" id="PTHR23416:SF23">
    <property type="entry name" value="ACETYLTRANSFERASE C18B11.09C-RELATED"/>
    <property type="match status" value="1"/>
</dbReference>
<dbReference type="InterPro" id="IPR001451">
    <property type="entry name" value="Hexapep"/>
</dbReference>
<keyword evidence="6" id="KW-1185">Reference proteome</keyword>
<dbReference type="SUPFAM" id="SSF51161">
    <property type="entry name" value="Trimeric LpxA-like enzymes"/>
    <property type="match status" value="1"/>
</dbReference>
<dbReference type="InterPro" id="IPR011004">
    <property type="entry name" value="Trimer_LpxA-like_sf"/>
</dbReference>
<evidence type="ECO:0000256" key="1">
    <source>
        <dbReference type="ARBA" id="ARBA00007274"/>
    </source>
</evidence>
<protein>
    <submittedName>
        <fullName evidence="5">Polymorphic outer membrane protein repeat-containing protein</fullName>
    </submittedName>
</protein>
<dbReference type="EMBL" id="FNBA01000004">
    <property type="protein sequence ID" value="SDF01490.1"/>
    <property type="molecule type" value="Genomic_DNA"/>
</dbReference>
<evidence type="ECO:0000313" key="6">
    <source>
        <dbReference type="Proteomes" id="UP000199321"/>
    </source>
</evidence>
<dbReference type="AlphaFoldDB" id="A0A1G7HLY9"/>
<keyword evidence="2" id="KW-0808">Transferase</keyword>
<accession>A0A1G7HLY9</accession>
<reference evidence="5 6" key="1">
    <citation type="submission" date="2016-10" db="EMBL/GenBank/DDBJ databases">
        <authorList>
            <person name="de Groot N.N."/>
        </authorList>
    </citation>
    <scope>NUCLEOTIDE SEQUENCE [LARGE SCALE GENOMIC DNA]</scope>
    <source>
        <strain evidence="5 6">DSM 16195</strain>
    </source>
</reference>
<dbReference type="PROSITE" id="PS00101">
    <property type="entry name" value="HEXAPEP_TRANSFERASES"/>
    <property type="match status" value="1"/>
</dbReference>
<comment type="similarity">
    <text evidence="1">Belongs to the transferase hexapeptide repeat family.</text>
</comment>
<evidence type="ECO:0000256" key="3">
    <source>
        <dbReference type="ARBA" id="ARBA00022737"/>
    </source>
</evidence>